<dbReference type="PANTHER" id="PTHR11786">
    <property type="entry name" value="N-HYDROXYARYLAMINE O-ACETYLTRANSFERASE"/>
    <property type="match status" value="1"/>
</dbReference>
<dbReference type="InterPro" id="IPR001447">
    <property type="entry name" value="Arylamine_N-AcTrfase"/>
</dbReference>
<accession>A0A6A6UPN5</accession>
<proteinExistence type="inferred from homology"/>
<dbReference type="Proteomes" id="UP000799302">
    <property type="component" value="Unassembled WGS sequence"/>
</dbReference>
<keyword evidence="4" id="KW-1185">Reference proteome</keyword>
<dbReference type="Pfam" id="PF00797">
    <property type="entry name" value="Acetyltransf_2"/>
    <property type="match status" value="1"/>
</dbReference>
<keyword evidence="2" id="KW-0012">Acyltransferase</keyword>
<dbReference type="SUPFAM" id="SSF54001">
    <property type="entry name" value="Cysteine proteinases"/>
    <property type="match status" value="1"/>
</dbReference>
<dbReference type="EMBL" id="MU004231">
    <property type="protein sequence ID" value="KAF2673431.1"/>
    <property type="molecule type" value="Genomic_DNA"/>
</dbReference>
<dbReference type="PANTHER" id="PTHR11786:SF0">
    <property type="entry name" value="ARYLAMINE N-ACETYLTRANSFERASE 4-RELATED"/>
    <property type="match status" value="1"/>
</dbReference>
<evidence type="ECO:0000256" key="1">
    <source>
        <dbReference type="ARBA" id="ARBA00006547"/>
    </source>
</evidence>
<evidence type="ECO:0000256" key="2">
    <source>
        <dbReference type="RuleBase" id="RU003452"/>
    </source>
</evidence>
<keyword evidence="2 3" id="KW-0808">Transferase</keyword>
<reference evidence="3" key="1">
    <citation type="journal article" date="2020" name="Stud. Mycol.">
        <title>101 Dothideomycetes genomes: a test case for predicting lifestyles and emergence of pathogens.</title>
        <authorList>
            <person name="Haridas S."/>
            <person name="Albert R."/>
            <person name="Binder M."/>
            <person name="Bloem J."/>
            <person name="Labutti K."/>
            <person name="Salamov A."/>
            <person name="Andreopoulos B."/>
            <person name="Baker S."/>
            <person name="Barry K."/>
            <person name="Bills G."/>
            <person name="Bluhm B."/>
            <person name="Cannon C."/>
            <person name="Castanera R."/>
            <person name="Culley D."/>
            <person name="Daum C."/>
            <person name="Ezra D."/>
            <person name="Gonzalez J."/>
            <person name="Henrissat B."/>
            <person name="Kuo A."/>
            <person name="Liang C."/>
            <person name="Lipzen A."/>
            <person name="Lutzoni F."/>
            <person name="Magnuson J."/>
            <person name="Mondo S."/>
            <person name="Nolan M."/>
            <person name="Ohm R."/>
            <person name="Pangilinan J."/>
            <person name="Park H.-J."/>
            <person name="Ramirez L."/>
            <person name="Alfaro M."/>
            <person name="Sun H."/>
            <person name="Tritt A."/>
            <person name="Yoshinaga Y."/>
            <person name="Zwiers L.-H."/>
            <person name="Turgeon B."/>
            <person name="Goodwin S."/>
            <person name="Spatafora J."/>
            <person name="Crous P."/>
            <person name="Grigoriev I."/>
        </authorList>
    </citation>
    <scope>NUCLEOTIDE SEQUENCE</scope>
    <source>
        <strain evidence="3">CBS 115976</strain>
    </source>
</reference>
<gene>
    <name evidence="3" type="ORF">BT63DRAFT_383442</name>
</gene>
<evidence type="ECO:0000313" key="3">
    <source>
        <dbReference type="EMBL" id="KAF2673431.1"/>
    </source>
</evidence>
<sequence>MPTAHRHTKFSVKEIDQYFSRLQVTPGSKESIYDINEISPKKSVEYLEFLQRQHLAYIPFENLSLHYSRWRQISLHPEDLSKKIVQSPGRGGYCMELNALFATLLRSLGYKLRTCGARTHDGKKFGGWSHHVNLVTIADEMFLLDVGYGPNNPITPLSLQQEGKVVGAIHEEQNRVIQTGLEDNEDPSQKVWVYQHRQDPDGPWINCYCFTELEFRPEDFEVMNLSTSQSPRRFFTQRVFRTKMVLDESGKNIVGRLTLGRDIKKSHNGKSETYEVFATESDRLSALKKYFSIELSESDSSAIIGTIAEIK</sequence>
<dbReference type="OrthoDB" id="10260017at2759"/>
<dbReference type="PRINTS" id="PR01543">
    <property type="entry name" value="ANATRNSFRASE"/>
</dbReference>
<protein>
    <submittedName>
        <fullName evidence="3">Arylamine N-acetyltransferase 1</fullName>
    </submittedName>
</protein>
<name>A0A6A6UPN5_9PEZI</name>
<organism evidence="3 4">
    <name type="scientific">Microthyrium microscopicum</name>
    <dbReference type="NCBI Taxonomy" id="703497"/>
    <lineage>
        <taxon>Eukaryota</taxon>
        <taxon>Fungi</taxon>
        <taxon>Dikarya</taxon>
        <taxon>Ascomycota</taxon>
        <taxon>Pezizomycotina</taxon>
        <taxon>Dothideomycetes</taxon>
        <taxon>Dothideomycetes incertae sedis</taxon>
        <taxon>Microthyriales</taxon>
        <taxon>Microthyriaceae</taxon>
        <taxon>Microthyrium</taxon>
    </lineage>
</organism>
<dbReference type="Gene3D" id="3.30.2140.20">
    <property type="match status" value="1"/>
</dbReference>
<comment type="similarity">
    <text evidence="1 2">Belongs to the arylamine N-acetyltransferase family.</text>
</comment>
<dbReference type="AlphaFoldDB" id="A0A6A6UPN5"/>
<dbReference type="GO" id="GO:0016407">
    <property type="term" value="F:acetyltransferase activity"/>
    <property type="evidence" value="ECO:0007669"/>
    <property type="project" value="InterPro"/>
</dbReference>
<dbReference type="InterPro" id="IPR053710">
    <property type="entry name" value="Arylamine_NAT_domain_sf"/>
</dbReference>
<evidence type="ECO:0000313" key="4">
    <source>
        <dbReference type="Proteomes" id="UP000799302"/>
    </source>
</evidence>
<dbReference type="InterPro" id="IPR038765">
    <property type="entry name" value="Papain-like_cys_pep_sf"/>
</dbReference>